<dbReference type="EMBL" id="VBUI01000003">
    <property type="protein sequence ID" value="TLF53071.1"/>
    <property type="molecule type" value="Genomic_DNA"/>
</dbReference>
<accession>A0A5R8MLN0</accession>
<dbReference type="PANTHER" id="PTHR48081">
    <property type="entry name" value="AB HYDROLASE SUPERFAMILY PROTEIN C4A8.06C"/>
    <property type="match status" value="1"/>
</dbReference>
<dbReference type="InterPro" id="IPR029058">
    <property type="entry name" value="AB_hydrolase_fold"/>
</dbReference>
<dbReference type="Pfam" id="PF20434">
    <property type="entry name" value="BD-FAE"/>
    <property type="match status" value="1"/>
</dbReference>
<feature type="domain" description="BD-FAE-like" evidence="2">
    <location>
        <begin position="177"/>
        <end position="270"/>
    </location>
</feature>
<evidence type="ECO:0000256" key="1">
    <source>
        <dbReference type="ARBA" id="ARBA00022801"/>
    </source>
</evidence>
<dbReference type="GO" id="GO:0016787">
    <property type="term" value="F:hydrolase activity"/>
    <property type="evidence" value="ECO:0007669"/>
    <property type="project" value="UniProtKB-KW"/>
</dbReference>
<name>A0A5R8MLN0_9GAMM</name>
<proteinExistence type="predicted"/>
<organism evidence="3 4">
    <name type="scientific">Halomonas urmiana</name>
    <dbReference type="NCBI Taxonomy" id="490901"/>
    <lineage>
        <taxon>Bacteria</taxon>
        <taxon>Pseudomonadati</taxon>
        <taxon>Pseudomonadota</taxon>
        <taxon>Gammaproteobacteria</taxon>
        <taxon>Oceanospirillales</taxon>
        <taxon>Halomonadaceae</taxon>
        <taxon>Halomonas</taxon>
    </lineage>
</organism>
<dbReference type="Proteomes" id="UP000306973">
    <property type="component" value="Unassembled WGS sequence"/>
</dbReference>
<dbReference type="PANTHER" id="PTHR48081:SF33">
    <property type="entry name" value="KYNURENINE FORMAMIDASE"/>
    <property type="match status" value="1"/>
</dbReference>
<gene>
    <name evidence="3" type="ORF">FEI13_02940</name>
</gene>
<keyword evidence="4" id="KW-1185">Reference proteome</keyword>
<keyword evidence="1 3" id="KW-0378">Hydrolase</keyword>
<dbReference type="InterPro" id="IPR049492">
    <property type="entry name" value="BD-FAE-like_dom"/>
</dbReference>
<protein>
    <submittedName>
        <fullName evidence="3">Alpha/beta hydrolase</fullName>
    </submittedName>
</protein>
<sequence length="392" mass="42553">MTAMTMTTLGAVAALDDDSPAARAAAYRDAAVVLLGRLKAARCSPAGMARLTVTSPGGRLVPRDPACDRRWREVFGGFKPAEFTIESASAPRVTLALALHQGTTAPPRDEPMWRGMTAAEIDAAYSARAAVPEHLAIFERWRDAGERVLASRDAHRDLPYGEAPLQRFDFFPVPRPNAPLLVFIHGGYWQAMDKAEHASLIEGHLNAGWAVALLNYRLCPEATIADQVEDARLALRHLWHGAERYGVDRSRIQVCGHSAGGYLGACLASTDWPALDPAMPVAPLHSALLVSGLFELEPMRHMSFGPLLGLPDAETARALSPMFATPNPGMRLHLTVGERESEEFHWQSRELARRWGARLEAIEVSSVPGTHHFSVMESLAKGGLLEASLAIG</sequence>
<dbReference type="SUPFAM" id="SSF53474">
    <property type="entry name" value="alpha/beta-Hydrolases"/>
    <property type="match status" value="1"/>
</dbReference>
<evidence type="ECO:0000313" key="4">
    <source>
        <dbReference type="Proteomes" id="UP000306973"/>
    </source>
</evidence>
<reference evidence="3 4" key="1">
    <citation type="journal article" date="2007" name="Int. J. Syst. Evol. Microbiol.">
        <title>Halomonas saccharevitans sp. nov., Halomonas arcis sp. nov. and Halomonas subterranea sp. nov., halophilic bacteria isolated from hypersaline environments of China.</title>
        <authorList>
            <person name="Xu X.W."/>
            <person name="Wu Y.H."/>
            <person name="Zhou Z."/>
            <person name="Wang C.S."/>
            <person name="Zhou Y.G."/>
            <person name="Zhang H.B."/>
            <person name="Wang Y."/>
            <person name="Wu M."/>
        </authorList>
    </citation>
    <scope>NUCLEOTIDE SEQUENCE [LARGE SCALE GENOMIC DNA]</scope>
    <source>
        <strain evidence="3 4">TBZ3</strain>
    </source>
</reference>
<dbReference type="Gene3D" id="3.40.50.1820">
    <property type="entry name" value="alpha/beta hydrolase"/>
    <property type="match status" value="1"/>
</dbReference>
<evidence type="ECO:0000259" key="2">
    <source>
        <dbReference type="Pfam" id="PF20434"/>
    </source>
</evidence>
<comment type="caution">
    <text evidence="3">The sequence shown here is derived from an EMBL/GenBank/DDBJ whole genome shotgun (WGS) entry which is preliminary data.</text>
</comment>
<dbReference type="InterPro" id="IPR050300">
    <property type="entry name" value="GDXG_lipolytic_enzyme"/>
</dbReference>
<dbReference type="AlphaFoldDB" id="A0A5R8MLN0"/>
<evidence type="ECO:0000313" key="3">
    <source>
        <dbReference type="EMBL" id="TLF53071.1"/>
    </source>
</evidence>